<sequence length="96" mass="10566">MSKRTCPFHHYGSDVANPETTTALKIRSNCSSCNSPESPAEQISDSKCIIFHQEFRSARRAFQPDLRSGGGFGIGYIGAAAKERTRSFGRPNIPFI</sequence>
<name>A0ACC2K3C8_PERAE</name>
<accession>A0ACC2K3C8</accession>
<reference evidence="1 2" key="1">
    <citation type="journal article" date="2022" name="Hortic Res">
        <title>A haplotype resolved chromosomal level avocado genome allows analysis of novel avocado genes.</title>
        <authorList>
            <person name="Nath O."/>
            <person name="Fletcher S.J."/>
            <person name="Hayward A."/>
            <person name="Shaw L.M."/>
            <person name="Masouleh A.K."/>
            <person name="Furtado A."/>
            <person name="Henry R.J."/>
            <person name="Mitter N."/>
        </authorList>
    </citation>
    <scope>NUCLEOTIDE SEQUENCE [LARGE SCALE GENOMIC DNA]</scope>
    <source>
        <strain evidence="2">cv. Hass</strain>
    </source>
</reference>
<comment type="caution">
    <text evidence="1">The sequence shown here is derived from an EMBL/GenBank/DDBJ whole genome shotgun (WGS) entry which is preliminary data.</text>
</comment>
<evidence type="ECO:0000313" key="2">
    <source>
        <dbReference type="Proteomes" id="UP001234297"/>
    </source>
</evidence>
<evidence type="ECO:0000313" key="1">
    <source>
        <dbReference type="EMBL" id="KAJ8615612.1"/>
    </source>
</evidence>
<organism evidence="1 2">
    <name type="scientific">Persea americana</name>
    <name type="common">Avocado</name>
    <dbReference type="NCBI Taxonomy" id="3435"/>
    <lineage>
        <taxon>Eukaryota</taxon>
        <taxon>Viridiplantae</taxon>
        <taxon>Streptophyta</taxon>
        <taxon>Embryophyta</taxon>
        <taxon>Tracheophyta</taxon>
        <taxon>Spermatophyta</taxon>
        <taxon>Magnoliopsida</taxon>
        <taxon>Magnoliidae</taxon>
        <taxon>Laurales</taxon>
        <taxon>Lauraceae</taxon>
        <taxon>Persea</taxon>
    </lineage>
</organism>
<dbReference type="Proteomes" id="UP001234297">
    <property type="component" value="Chromosome 12"/>
</dbReference>
<protein>
    <submittedName>
        <fullName evidence="1">Uncharacterized protein</fullName>
    </submittedName>
</protein>
<gene>
    <name evidence="1" type="ORF">MRB53_034984</name>
</gene>
<dbReference type="EMBL" id="CM056820">
    <property type="protein sequence ID" value="KAJ8615612.1"/>
    <property type="molecule type" value="Genomic_DNA"/>
</dbReference>
<proteinExistence type="predicted"/>
<keyword evidence="2" id="KW-1185">Reference proteome</keyword>